<keyword evidence="4" id="KW-1185">Reference proteome</keyword>
<dbReference type="SUPFAM" id="SSF51735">
    <property type="entry name" value="NAD(P)-binding Rossmann-fold domains"/>
    <property type="match status" value="1"/>
</dbReference>
<comment type="similarity">
    <text evidence="1">Belongs to the short-chain dehydrogenases/reductases (SDR) family.</text>
</comment>
<sequence length="248" mass="25019">MVMTTKTAALGSVRGSKVAVVGGTSGIGEATAALFAAEGAEVVIGGRDEARAKAAAARIGNVKSAVIDGTDAASAHRFFETIGEIDHLVLALSGGKGAGPIATLALDDLRSGFEAKLFAHLTTLKAALPRVRASITLVSAVSARLAYAGTSGLAAINGAIEAMVRPLASELAPLRVNAVSPGVIDTPWWDAMPKDQKDGYFAQAAKGLPMARVGRPEDVAQAIVMVAANGFMTGSVVEVAGGAQLARS</sequence>
<dbReference type="PANTHER" id="PTHR43477">
    <property type="entry name" value="DIHYDROANTICAPSIN 7-DEHYDROGENASE"/>
    <property type="match status" value="1"/>
</dbReference>
<dbReference type="STRING" id="1391654.AKJ09_02694"/>
<dbReference type="EMBL" id="CP012333">
    <property type="protein sequence ID" value="AKU96030.1"/>
    <property type="molecule type" value="Genomic_DNA"/>
</dbReference>
<dbReference type="InterPro" id="IPR036291">
    <property type="entry name" value="NAD(P)-bd_dom_sf"/>
</dbReference>
<dbReference type="RefSeq" id="WP_420814253.1">
    <property type="nucleotide sequence ID" value="NZ_CP012333.1"/>
</dbReference>
<evidence type="ECO:0000256" key="2">
    <source>
        <dbReference type="ARBA" id="ARBA00023002"/>
    </source>
</evidence>
<dbReference type="Proteomes" id="UP000064967">
    <property type="component" value="Chromosome"/>
</dbReference>
<organism evidence="3 4">
    <name type="scientific">Labilithrix luteola</name>
    <dbReference type="NCBI Taxonomy" id="1391654"/>
    <lineage>
        <taxon>Bacteria</taxon>
        <taxon>Pseudomonadati</taxon>
        <taxon>Myxococcota</taxon>
        <taxon>Polyangia</taxon>
        <taxon>Polyangiales</taxon>
        <taxon>Labilitrichaceae</taxon>
        <taxon>Labilithrix</taxon>
    </lineage>
</organism>
<dbReference type="PATRIC" id="fig|1391654.3.peg.2729"/>
<dbReference type="PANTHER" id="PTHR43477:SF1">
    <property type="entry name" value="DIHYDROANTICAPSIN 7-DEHYDROGENASE"/>
    <property type="match status" value="1"/>
</dbReference>
<evidence type="ECO:0000313" key="4">
    <source>
        <dbReference type="Proteomes" id="UP000064967"/>
    </source>
</evidence>
<dbReference type="Gene3D" id="3.40.50.720">
    <property type="entry name" value="NAD(P)-binding Rossmann-like Domain"/>
    <property type="match status" value="1"/>
</dbReference>
<dbReference type="PRINTS" id="PR00081">
    <property type="entry name" value="GDHRDH"/>
</dbReference>
<evidence type="ECO:0000256" key="1">
    <source>
        <dbReference type="ARBA" id="ARBA00006484"/>
    </source>
</evidence>
<dbReference type="Pfam" id="PF13561">
    <property type="entry name" value="adh_short_C2"/>
    <property type="match status" value="1"/>
</dbReference>
<accession>A0A0K1PR61</accession>
<evidence type="ECO:0000313" key="3">
    <source>
        <dbReference type="EMBL" id="AKU96030.1"/>
    </source>
</evidence>
<proteinExistence type="inferred from homology"/>
<dbReference type="GO" id="GO:0016491">
    <property type="term" value="F:oxidoreductase activity"/>
    <property type="evidence" value="ECO:0007669"/>
    <property type="project" value="UniProtKB-KW"/>
</dbReference>
<dbReference type="InterPro" id="IPR051122">
    <property type="entry name" value="SDR_DHRS6-like"/>
</dbReference>
<protein>
    <submittedName>
        <fullName evidence="3">Short-chain dehydrogenase/reductase SDR</fullName>
    </submittedName>
</protein>
<name>A0A0K1PR61_9BACT</name>
<gene>
    <name evidence="3" type="ORF">AKJ09_02694</name>
</gene>
<dbReference type="InterPro" id="IPR002347">
    <property type="entry name" value="SDR_fam"/>
</dbReference>
<keyword evidence="2" id="KW-0560">Oxidoreductase</keyword>
<reference evidence="3 4" key="1">
    <citation type="submission" date="2015-08" db="EMBL/GenBank/DDBJ databases">
        <authorList>
            <person name="Babu N.S."/>
            <person name="Beckwith C.J."/>
            <person name="Beseler K.G."/>
            <person name="Brison A."/>
            <person name="Carone J.V."/>
            <person name="Caskin T.P."/>
            <person name="Diamond M."/>
            <person name="Durham M.E."/>
            <person name="Foxe J.M."/>
            <person name="Go M."/>
            <person name="Henderson B.A."/>
            <person name="Jones I.B."/>
            <person name="McGettigan J.A."/>
            <person name="Micheletti S.J."/>
            <person name="Nasrallah M.E."/>
            <person name="Ortiz D."/>
            <person name="Piller C.R."/>
            <person name="Privatt S.R."/>
            <person name="Schneider S.L."/>
            <person name="Sharp S."/>
            <person name="Smith T.C."/>
            <person name="Stanton J.D."/>
            <person name="Ullery H.E."/>
            <person name="Wilson R.J."/>
            <person name="Serrano M.G."/>
            <person name="Buck G."/>
            <person name="Lee V."/>
            <person name="Wang Y."/>
            <person name="Carvalho R."/>
            <person name="Voegtly L."/>
            <person name="Shi R."/>
            <person name="Duckworth R."/>
            <person name="Johnson A."/>
            <person name="Loviza R."/>
            <person name="Walstead R."/>
            <person name="Shah Z."/>
            <person name="Kiflezghi M."/>
            <person name="Wade K."/>
            <person name="Ball S.L."/>
            <person name="Bradley K.W."/>
            <person name="Asai D.J."/>
            <person name="Bowman C.A."/>
            <person name="Russell D.A."/>
            <person name="Pope W.H."/>
            <person name="Jacobs-Sera D."/>
            <person name="Hendrix R.W."/>
            <person name="Hatfull G.F."/>
        </authorList>
    </citation>
    <scope>NUCLEOTIDE SEQUENCE [LARGE SCALE GENOMIC DNA]</scope>
    <source>
        <strain evidence="3 4">DSM 27648</strain>
    </source>
</reference>
<dbReference type="AlphaFoldDB" id="A0A0K1PR61"/>
<dbReference type="KEGG" id="llu:AKJ09_02694"/>